<dbReference type="Pfam" id="PF04464">
    <property type="entry name" value="Glyphos_transf"/>
    <property type="match status" value="1"/>
</dbReference>
<protein>
    <submittedName>
        <fullName evidence="7">CDP-glycerol glycerophosphotransferase family protein</fullName>
    </submittedName>
</protein>
<dbReference type="GO" id="GO:0047355">
    <property type="term" value="F:CDP-glycerol glycerophosphotransferase activity"/>
    <property type="evidence" value="ECO:0007669"/>
    <property type="project" value="InterPro"/>
</dbReference>
<dbReference type="GO" id="GO:0019350">
    <property type="term" value="P:teichoic acid biosynthetic process"/>
    <property type="evidence" value="ECO:0007669"/>
    <property type="project" value="UniProtKB-KW"/>
</dbReference>
<dbReference type="PANTHER" id="PTHR37316:SF2">
    <property type="entry name" value="TEICHOIC ACID RIBITOL-PHOSPHATE POLYMERASE TARK"/>
    <property type="match status" value="1"/>
</dbReference>
<dbReference type="GO" id="GO:0005886">
    <property type="term" value="C:plasma membrane"/>
    <property type="evidence" value="ECO:0007669"/>
    <property type="project" value="UniProtKB-SubCell"/>
</dbReference>
<evidence type="ECO:0000313" key="8">
    <source>
        <dbReference type="Proteomes" id="UP000663499"/>
    </source>
</evidence>
<keyword evidence="5" id="KW-0777">Teichoic acid biosynthesis</keyword>
<dbReference type="InterPro" id="IPR043149">
    <property type="entry name" value="TagF_N"/>
</dbReference>
<dbReference type="InterPro" id="IPR043148">
    <property type="entry name" value="TagF_C"/>
</dbReference>
<comment type="similarity">
    <text evidence="2">Belongs to the CDP-glycerol glycerophosphotransferase family.</text>
</comment>
<reference evidence="7" key="1">
    <citation type="submission" date="2021-03" db="EMBL/GenBank/DDBJ databases">
        <title>Alkalibacter marinus sp. nov., isolated from tidal flat sediment.</title>
        <authorList>
            <person name="Namirimu T."/>
            <person name="Yang J.-A."/>
            <person name="Yang S.-H."/>
            <person name="Kim Y.-J."/>
            <person name="Kwon K.K."/>
        </authorList>
    </citation>
    <scope>NUCLEOTIDE SEQUENCE</scope>
    <source>
        <strain evidence="7">ES005</strain>
    </source>
</reference>
<accession>A0A974XG88</accession>
<dbReference type="AlphaFoldDB" id="A0A974XG88"/>
<dbReference type="InterPro" id="IPR007554">
    <property type="entry name" value="Glycerophosphate_synth"/>
</dbReference>
<dbReference type="Gene3D" id="3.40.50.12580">
    <property type="match status" value="1"/>
</dbReference>
<dbReference type="KEGG" id="alka:J0B03_04345"/>
<keyword evidence="3" id="KW-1003">Cell membrane</keyword>
<dbReference type="SUPFAM" id="SSF53756">
    <property type="entry name" value="UDP-Glycosyltransferase/glycogen phosphorylase"/>
    <property type="match status" value="1"/>
</dbReference>
<dbReference type="RefSeq" id="WP_207300636.1">
    <property type="nucleotide sequence ID" value="NZ_CP071444.1"/>
</dbReference>
<comment type="subcellular location">
    <subcellularLocation>
        <location evidence="1">Cell membrane</location>
        <topology evidence="1">Peripheral membrane protein</topology>
    </subcellularLocation>
</comment>
<dbReference type="Proteomes" id="UP000663499">
    <property type="component" value="Chromosome"/>
</dbReference>
<evidence type="ECO:0000256" key="1">
    <source>
        <dbReference type="ARBA" id="ARBA00004202"/>
    </source>
</evidence>
<dbReference type="InterPro" id="IPR051612">
    <property type="entry name" value="Teichoic_Acid_Biosynth"/>
</dbReference>
<dbReference type="PANTHER" id="PTHR37316">
    <property type="entry name" value="TEICHOIC ACID GLYCEROL-PHOSPHATE PRIMASE"/>
    <property type="match status" value="1"/>
</dbReference>
<sequence>MADRQQEMKNTTKNDPGLGRKGITWFRKGTYKVLYYLCGLFPVKKDRILFATDSRRDLSGNLQWVHDRMKRERPDLDYQYLFKEKVSNYRSLKDKFRMPWLLATSATILIDDYYPMIYGLRLRKGVDLIQLWHAVGAFKTFGYSRVGKPGGPSPDSKAHRNYTKAIVSSKEVAKYYAEGFGIPIHRVHATGIPRTDVFFDEEYKEKTRASIYEAYPAFREKKVYLFAPTFRGTGAKTAYYDFDRLDLEKIYDLCKKKNAVFIVKIHPFVSERLFITREMEDVFFDLSFEREINDLLFVTDVLITDYSSTCFEFALLGGPMVFYAYDLEEYIAQRDFYYPYREFVPGRICESLEELIQALEAEDFQQEKVEPFKKKFFQYADGNATKRVVDLVLDKGGVTHDQ</sequence>
<organism evidence="7 8">
    <name type="scientific">Alkalibacter rhizosphaerae</name>
    <dbReference type="NCBI Taxonomy" id="2815577"/>
    <lineage>
        <taxon>Bacteria</taxon>
        <taxon>Bacillati</taxon>
        <taxon>Bacillota</taxon>
        <taxon>Clostridia</taxon>
        <taxon>Eubacteriales</taxon>
        <taxon>Eubacteriaceae</taxon>
        <taxon>Alkalibacter</taxon>
    </lineage>
</organism>
<dbReference type="EMBL" id="CP071444">
    <property type="protein sequence ID" value="QSX09299.1"/>
    <property type="molecule type" value="Genomic_DNA"/>
</dbReference>
<gene>
    <name evidence="7" type="ORF">J0B03_04345</name>
</gene>
<name>A0A974XG88_9FIRM</name>
<dbReference type="Gene3D" id="3.40.50.11820">
    <property type="match status" value="1"/>
</dbReference>
<evidence type="ECO:0000256" key="3">
    <source>
        <dbReference type="ARBA" id="ARBA00022475"/>
    </source>
</evidence>
<evidence type="ECO:0000256" key="2">
    <source>
        <dbReference type="ARBA" id="ARBA00010488"/>
    </source>
</evidence>
<evidence type="ECO:0000256" key="5">
    <source>
        <dbReference type="ARBA" id="ARBA00022944"/>
    </source>
</evidence>
<evidence type="ECO:0000256" key="6">
    <source>
        <dbReference type="ARBA" id="ARBA00023136"/>
    </source>
</evidence>
<keyword evidence="4" id="KW-0808">Transferase</keyword>
<keyword evidence="6" id="KW-0472">Membrane</keyword>
<keyword evidence="8" id="KW-1185">Reference proteome</keyword>
<evidence type="ECO:0000313" key="7">
    <source>
        <dbReference type="EMBL" id="QSX09299.1"/>
    </source>
</evidence>
<evidence type="ECO:0000256" key="4">
    <source>
        <dbReference type="ARBA" id="ARBA00022679"/>
    </source>
</evidence>
<proteinExistence type="inferred from homology"/>